<feature type="compositionally biased region" description="Low complexity" evidence="1">
    <location>
        <begin position="17"/>
        <end position="32"/>
    </location>
</feature>
<proteinExistence type="predicted"/>
<reference evidence="2" key="1">
    <citation type="journal article" date="2023" name="BMC Genomics">
        <title>Chromosome-level genome assemblies of Cutaneotrichosporon spp. (Trichosporonales, Basidiomycota) reveal imbalanced evolution between nucleotide sequences and chromosome synteny.</title>
        <authorList>
            <person name="Kobayashi Y."/>
            <person name="Kayamori A."/>
            <person name="Aoki K."/>
            <person name="Shiwa Y."/>
            <person name="Matsutani M."/>
            <person name="Fujita N."/>
            <person name="Sugita T."/>
            <person name="Iwasaki W."/>
            <person name="Tanaka N."/>
            <person name="Takashima M."/>
        </authorList>
    </citation>
    <scope>NUCLEOTIDE SEQUENCE</scope>
    <source>
        <strain evidence="2">HIS016</strain>
    </source>
</reference>
<evidence type="ECO:0000313" key="3">
    <source>
        <dbReference type="Proteomes" id="UP001222932"/>
    </source>
</evidence>
<dbReference type="AlphaFoldDB" id="A0AAD3Y9Q9"/>
<organism evidence="2 3">
    <name type="scientific">Cutaneotrichosporon spelunceum</name>
    <dbReference type="NCBI Taxonomy" id="1672016"/>
    <lineage>
        <taxon>Eukaryota</taxon>
        <taxon>Fungi</taxon>
        <taxon>Dikarya</taxon>
        <taxon>Basidiomycota</taxon>
        <taxon>Agaricomycotina</taxon>
        <taxon>Tremellomycetes</taxon>
        <taxon>Trichosporonales</taxon>
        <taxon>Trichosporonaceae</taxon>
        <taxon>Cutaneotrichosporon</taxon>
    </lineage>
</organism>
<reference evidence="2" key="2">
    <citation type="submission" date="2023-06" db="EMBL/GenBank/DDBJ databases">
        <authorList>
            <person name="Kobayashi Y."/>
            <person name="Kayamori A."/>
            <person name="Aoki K."/>
            <person name="Shiwa Y."/>
            <person name="Fujita N."/>
            <person name="Sugita T."/>
            <person name="Iwasaki W."/>
            <person name="Tanaka N."/>
            <person name="Takashima M."/>
        </authorList>
    </citation>
    <scope>NUCLEOTIDE SEQUENCE</scope>
    <source>
        <strain evidence="2">HIS016</strain>
    </source>
</reference>
<keyword evidence="3" id="KW-1185">Reference proteome</keyword>
<evidence type="ECO:0000313" key="2">
    <source>
        <dbReference type="EMBL" id="GMK54067.1"/>
    </source>
</evidence>
<dbReference type="Proteomes" id="UP001222932">
    <property type="component" value="Unassembled WGS sequence"/>
</dbReference>
<dbReference type="EMBL" id="BTCM01000001">
    <property type="protein sequence ID" value="GMK54067.1"/>
    <property type="molecule type" value="Genomic_DNA"/>
</dbReference>
<feature type="region of interest" description="Disordered" evidence="1">
    <location>
        <begin position="1"/>
        <end position="54"/>
    </location>
</feature>
<accession>A0AAD3Y9Q9</accession>
<gene>
    <name evidence="2" type="ORF">CspeluHIS016_0106530</name>
</gene>
<protein>
    <submittedName>
        <fullName evidence="2">Uncharacterized protein</fullName>
    </submittedName>
</protein>
<name>A0AAD3Y9Q9_9TREE</name>
<evidence type="ECO:0000256" key="1">
    <source>
        <dbReference type="SAM" id="MobiDB-lite"/>
    </source>
</evidence>
<comment type="caution">
    <text evidence="2">The sequence shown here is derived from an EMBL/GenBank/DDBJ whole genome shotgun (WGS) entry which is preliminary data.</text>
</comment>
<sequence>MSEPRQPPRRPYDSLFTPRTAPSSAPASSVPRRPYDSLFTPGAQAGTGSSLPQGAGGLRRAYHAFKYAGPSRLPPLTAKIAAYIPLFLLMWKGTEWTMNEIMVYNCPALVPGRDGRLEYGGRASLLGFIGLVQESEDEVAYARLKWAFNAANIVTASESTRRSLAAWPGVGWLGDRIAYFLFKGLPGPLAAGLTPFANRPWDEQDQSDK</sequence>